<dbReference type="Gene3D" id="3.40.50.150">
    <property type="entry name" value="Vaccinia Virus protein VP39"/>
    <property type="match status" value="1"/>
</dbReference>
<evidence type="ECO:0000256" key="1">
    <source>
        <dbReference type="ARBA" id="ARBA00022603"/>
    </source>
</evidence>
<dbReference type="Gene3D" id="1.25.40.10">
    <property type="entry name" value="Tetratricopeptide repeat domain"/>
    <property type="match status" value="1"/>
</dbReference>
<evidence type="ECO:0000256" key="4">
    <source>
        <dbReference type="PROSITE-ProRule" id="PRU00339"/>
    </source>
</evidence>
<dbReference type="PANTHER" id="PTHR24422:SF19">
    <property type="entry name" value="CHEMOTAXIS PROTEIN METHYLTRANSFERASE"/>
    <property type="match status" value="1"/>
</dbReference>
<feature type="compositionally biased region" description="Pro residues" evidence="5">
    <location>
        <begin position="274"/>
        <end position="298"/>
    </location>
</feature>
<dbReference type="SMART" id="SM00028">
    <property type="entry name" value="TPR"/>
    <property type="match status" value="1"/>
</dbReference>
<organism evidence="7 8">
    <name type="scientific">Labrys okinawensis</name>
    <dbReference type="NCBI Taxonomy" id="346911"/>
    <lineage>
        <taxon>Bacteria</taxon>
        <taxon>Pseudomonadati</taxon>
        <taxon>Pseudomonadota</taxon>
        <taxon>Alphaproteobacteria</taxon>
        <taxon>Hyphomicrobiales</taxon>
        <taxon>Xanthobacteraceae</taxon>
        <taxon>Labrys</taxon>
    </lineage>
</organism>
<keyword evidence="3" id="KW-0949">S-adenosyl-L-methionine</keyword>
<dbReference type="InterPro" id="IPR050903">
    <property type="entry name" value="Bact_Chemotaxis_MeTrfase"/>
</dbReference>
<evidence type="ECO:0000256" key="5">
    <source>
        <dbReference type="SAM" id="MobiDB-lite"/>
    </source>
</evidence>
<proteinExistence type="predicted"/>
<evidence type="ECO:0000313" key="8">
    <source>
        <dbReference type="Proteomes" id="UP000237682"/>
    </source>
</evidence>
<dbReference type="PRINTS" id="PR00996">
    <property type="entry name" value="CHERMTFRASE"/>
</dbReference>
<evidence type="ECO:0000256" key="2">
    <source>
        <dbReference type="ARBA" id="ARBA00022679"/>
    </source>
</evidence>
<dbReference type="InterPro" id="IPR022642">
    <property type="entry name" value="CheR_C"/>
</dbReference>
<keyword evidence="1" id="KW-0489">Methyltransferase</keyword>
<dbReference type="PROSITE" id="PS50005">
    <property type="entry name" value="TPR"/>
    <property type="match status" value="1"/>
</dbReference>
<sequence>MSDPRFEQFLARAIGLNAASIGPSAIERAVAARSKACKLDDIQAYWELLQNSEEETQELIEAVIVPETWFFRDPQAFAALTRLVTRGPLQADASRPIRLLSLPCSSGEEPYTMAMALLDAGLTAAQFRIDAVDLSARSLALAGQGIYGRNSFRGQNLAFRDRYFDATDDGYRLRDTVRGLVQFSQGNIVAPDFYADPASYDFVFCRNLLIYFDAATQKHVVGVIRRLLAPHGVAFVGHSEAGLMGSNGFTSAKIPMAFAFHKESVRPGPAKARPAPPPAEPRPRRAPPPSPTPRPISPAFPRREEKREPAPPNLEELRLLADRGQLQEAARGCEMLIRRDGATPDALALLGLISDASNDLGAAERYYRKALYLDPANAEALGHLALLLKKQGDHSGAKLLDERLRRLDKWRAQ</sequence>
<dbReference type="InterPro" id="IPR029063">
    <property type="entry name" value="SAM-dependent_MTases_sf"/>
</dbReference>
<gene>
    <name evidence="7" type="ORF">C5L14_02485</name>
</gene>
<dbReference type="CDD" id="cd02440">
    <property type="entry name" value="AdoMet_MTases"/>
    <property type="match status" value="1"/>
</dbReference>
<dbReference type="Pfam" id="PF13181">
    <property type="entry name" value="TPR_8"/>
    <property type="match status" value="1"/>
</dbReference>
<reference evidence="7 8" key="1">
    <citation type="submission" date="2018-02" db="EMBL/GenBank/DDBJ databases">
        <title>Whole genome sequencing of endophytic bacterium.</title>
        <authorList>
            <person name="Eedara R."/>
            <person name="Podile A.R."/>
        </authorList>
    </citation>
    <scope>NUCLEOTIDE SEQUENCE [LARGE SCALE GENOMIC DNA]</scope>
    <source>
        <strain evidence="7 8">RP1T</strain>
    </source>
</reference>
<dbReference type="RefSeq" id="WP_105860425.1">
    <property type="nucleotide sequence ID" value="NZ_PUEJ01000001.1"/>
</dbReference>
<dbReference type="SMART" id="SM00138">
    <property type="entry name" value="MeTrc"/>
    <property type="match status" value="1"/>
</dbReference>
<dbReference type="Pfam" id="PF01739">
    <property type="entry name" value="CheR"/>
    <property type="match status" value="1"/>
</dbReference>
<keyword evidence="8" id="KW-1185">Reference proteome</keyword>
<keyword evidence="4" id="KW-0802">TPR repeat</keyword>
<keyword evidence="2" id="KW-0808">Transferase</keyword>
<dbReference type="InterPro" id="IPR011990">
    <property type="entry name" value="TPR-like_helical_dom_sf"/>
</dbReference>
<dbReference type="PANTHER" id="PTHR24422">
    <property type="entry name" value="CHEMOTAXIS PROTEIN METHYLTRANSFERASE"/>
    <property type="match status" value="1"/>
</dbReference>
<evidence type="ECO:0000259" key="6">
    <source>
        <dbReference type="PROSITE" id="PS50123"/>
    </source>
</evidence>
<comment type="caution">
    <text evidence="7">The sequence shown here is derived from an EMBL/GenBank/DDBJ whole genome shotgun (WGS) entry which is preliminary data.</text>
</comment>
<dbReference type="Proteomes" id="UP000237682">
    <property type="component" value="Unassembled WGS sequence"/>
</dbReference>
<feature type="compositionally biased region" description="Basic and acidic residues" evidence="5">
    <location>
        <begin position="301"/>
        <end position="314"/>
    </location>
</feature>
<dbReference type="GO" id="GO:0008757">
    <property type="term" value="F:S-adenosylmethionine-dependent methyltransferase activity"/>
    <property type="evidence" value="ECO:0007669"/>
    <property type="project" value="InterPro"/>
</dbReference>
<dbReference type="EMBL" id="PUEJ01000001">
    <property type="protein sequence ID" value="PRH89462.1"/>
    <property type="molecule type" value="Genomic_DNA"/>
</dbReference>
<name>A0A2S9QJJ5_9HYPH</name>
<evidence type="ECO:0000256" key="3">
    <source>
        <dbReference type="ARBA" id="ARBA00022691"/>
    </source>
</evidence>
<dbReference type="PROSITE" id="PS50123">
    <property type="entry name" value="CHER"/>
    <property type="match status" value="1"/>
</dbReference>
<dbReference type="SUPFAM" id="SSF48452">
    <property type="entry name" value="TPR-like"/>
    <property type="match status" value="1"/>
</dbReference>
<protein>
    <submittedName>
        <fullName evidence="7">Chemotaxis protein CheR</fullName>
    </submittedName>
</protein>
<evidence type="ECO:0000313" key="7">
    <source>
        <dbReference type="EMBL" id="PRH89462.1"/>
    </source>
</evidence>
<dbReference type="InterPro" id="IPR000780">
    <property type="entry name" value="CheR_MeTrfase"/>
</dbReference>
<feature type="domain" description="CheR-type methyltransferase" evidence="6">
    <location>
        <begin position="1"/>
        <end position="241"/>
    </location>
</feature>
<dbReference type="AlphaFoldDB" id="A0A2S9QJJ5"/>
<feature type="repeat" description="TPR" evidence="4">
    <location>
        <begin position="344"/>
        <end position="377"/>
    </location>
</feature>
<dbReference type="InterPro" id="IPR019734">
    <property type="entry name" value="TPR_rpt"/>
</dbReference>
<dbReference type="SUPFAM" id="SSF53335">
    <property type="entry name" value="S-adenosyl-L-methionine-dependent methyltransferases"/>
    <property type="match status" value="1"/>
</dbReference>
<dbReference type="GO" id="GO:0032259">
    <property type="term" value="P:methylation"/>
    <property type="evidence" value="ECO:0007669"/>
    <property type="project" value="UniProtKB-KW"/>
</dbReference>
<accession>A0A2S9QJJ5</accession>
<dbReference type="OrthoDB" id="9816309at2"/>
<feature type="region of interest" description="Disordered" evidence="5">
    <location>
        <begin position="265"/>
        <end position="314"/>
    </location>
</feature>